<protein>
    <submittedName>
        <fullName evidence="2">30540_t:CDS:1</fullName>
    </submittedName>
</protein>
<evidence type="ECO:0000256" key="1">
    <source>
        <dbReference type="SAM" id="MobiDB-lite"/>
    </source>
</evidence>
<evidence type="ECO:0000313" key="2">
    <source>
        <dbReference type="EMBL" id="CAG8814225.1"/>
    </source>
</evidence>
<feature type="non-terminal residue" evidence="2">
    <location>
        <position position="80"/>
    </location>
</feature>
<name>A0ABN7W3I2_GIGMA</name>
<dbReference type="Proteomes" id="UP000789901">
    <property type="component" value="Unassembled WGS sequence"/>
</dbReference>
<accession>A0ABN7W3I2</accession>
<dbReference type="EMBL" id="CAJVQB010029559">
    <property type="protein sequence ID" value="CAG8814225.1"/>
    <property type="molecule type" value="Genomic_DNA"/>
</dbReference>
<evidence type="ECO:0000313" key="3">
    <source>
        <dbReference type="Proteomes" id="UP000789901"/>
    </source>
</evidence>
<comment type="caution">
    <text evidence="2">The sequence shown here is derived from an EMBL/GenBank/DDBJ whole genome shotgun (WGS) entry which is preliminary data.</text>
</comment>
<keyword evidence="3" id="KW-1185">Reference proteome</keyword>
<sequence>MSTVISHHSEILAITSELMFEDNVVFDKFMENRYNKNQSMEYELVGATLEGEEMENRNESIESEPLEGELVKYKPVGTSQ</sequence>
<organism evidence="2 3">
    <name type="scientific">Gigaspora margarita</name>
    <dbReference type="NCBI Taxonomy" id="4874"/>
    <lineage>
        <taxon>Eukaryota</taxon>
        <taxon>Fungi</taxon>
        <taxon>Fungi incertae sedis</taxon>
        <taxon>Mucoromycota</taxon>
        <taxon>Glomeromycotina</taxon>
        <taxon>Glomeromycetes</taxon>
        <taxon>Diversisporales</taxon>
        <taxon>Gigasporaceae</taxon>
        <taxon>Gigaspora</taxon>
    </lineage>
</organism>
<feature type="region of interest" description="Disordered" evidence="1">
    <location>
        <begin position="53"/>
        <end position="80"/>
    </location>
</feature>
<reference evidence="2 3" key="1">
    <citation type="submission" date="2021-06" db="EMBL/GenBank/DDBJ databases">
        <authorList>
            <person name="Kallberg Y."/>
            <person name="Tangrot J."/>
            <person name="Rosling A."/>
        </authorList>
    </citation>
    <scope>NUCLEOTIDE SEQUENCE [LARGE SCALE GENOMIC DNA]</scope>
    <source>
        <strain evidence="2 3">120-4 pot B 10/14</strain>
    </source>
</reference>
<gene>
    <name evidence="2" type="ORF">GMARGA_LOCUS25991</name>
</gene>
<proteinExistence type="predicted"/>